<dbReference type="Proteomes" id="UP000319209">
    <property type="component" value="Chromosome"/>
</dbReference>
<evidence type="ECO:0000313" key="2">
    <source>
        <dbReference type="Proteomes" id="UP000319209"/>
    </source>
</evidence>
<dbReference type="OrthoDB" id="1175973at2"/>
<evidence type="ECO:0000313" key="1">
    <source>
        <dbReference type="EMBL" id="QDO94484.1"/>
    </source>
</evidence>
<organism evidence="1 2">
    <name type="scientific">Formosa sediminum</name>
    <dbReference type="NCBI Taxonomy" id="2594004"/>
    <lineage>
        <taxon>Bacteria</taxon>
        <taxon>Pseudomonadati</taxon>
        <taxon>Bacteroidota</taxon>
        <taxon>Flavobacteriia</taxon>
        <taxon>Flavobacteriales</taxon>
        <taxon>Flavobacteriaceae</taxon>
        <taxon>Formosa</taxon>
    </lineage>
</organism>
<sequence>MDFKTMLQLPVLDTTEVIKIVQEIADIERKEERPHMPKVTVSTHSDTVSGFFVNYSAAKQVILLCDIYDRDAQFTYINVHSISSISLSHINKYGYLLSDGTVPFTPEADDIPTLLQLKKEIKALELQLEASLEKAVSIVFDYEETPEDLDKYYASKILVLIKETISKMAADHLAKAAFTASISTVYFTLGTANTATLEGDALRINIHTSKGVKSFPKAEKLQELIENNL</sequence>
<proteinExistence type="predicted"/>
<keyword evidence="2" id="KW-1185">Reference proteome</keyword>
<dbReference type="EMBL" id="CP041637">
    <property type="protein sequence ID" value="QDO94484.1"/>
    <property type="molecule type" value="Genomic_DNA"/>
</dbReference>
<accession>A0A516GSI9</accession>
<name>A0A516GSI9_9FLAO</name>
<dbReference type="AlphaFoldDB" id="A0A516GSI9"/>
<reference evidence="1 2" key="1">
    <citation type="submission" date="2019-07" db="EMBL/GenBank/DDBJ databases">
        <title>Genome sequencing for Formosa sp. PS13.</title>
        <authorList>
            <person name="Park S.-J."/>
        </authorList>
    </citation>
    <scope>NUCLEOTIDE SEQUENCE [LARGE SCALE GENOMIC DNA]</scope>
    <source>
        <strain evidence="1 2">PS13</strain>
    </source>
</reference>
<protein>
    <submittedName>
        <fullName evidence="1">Uncharacterized protein</fullName>
    </submittedName>
</protein>
<dbReference type="RefSeq" id="WP_143381369.1">
    <property type="nucleotide sequence ID" value="NZ_CP041637.1"/>
</dbReference>
<gene>
    <name evidence="1" type="ORF">FNB79_11080</name>
</gene>
<dbReference type="KEGG" id="fop:FNB79_11080"/>